<reference evidence="4 5" key="1">
    <citation type="journal article" date="2019" name="Nat. Ecol. Evol.">
        <title>Megaphylogeny resolves global patterns of mushroom evolution.</title>
        <authorList>
            <person name="Varga T."/>
            <person name="Krizsan K."/>
            <person name="Foldi C."/>
            <person name="Dima B."/>
            <person name="Sanchez-Garcia M."/>
            <person name="Sanchez-Ramirez S."/>
            <person name="Szollosi G.J."/>
            <person name="Szarkandi J.G."/>
            <person name="Papp V."/>
            <person name="Albert L."/>
            <person name="Andreopoulos W."/>
            <person name="Angelini C."/>
            <person name="Antonin V."/>
            <person name="Barry K.W."/>
            <person name="Bougher N.L."/>
            <person name="Buchanan P."/>
            <person name="Buyck B."/>
            <person name="Bense V."/>
            <person name="Catcheside P."/>
            <person name="Chovatia M."/>
            <person name="Cooper J."/>
            <person name="Damon W."/>
            <person name="Desjardin D."/>
            <person name="Finy P."/>
            <person name="Geml J."/>
            <person name="Haridas S."/>
            <person name="Hughes K."/>
            <person name="Justo A."/>
            <person name="Karasinski D."/>
            <person name="Kautmanova I."/>
            <person name="Kiss B."/>
            <person name="Kocsube S."/>
            <person name="Kotiranta H."/>
            <person name="LaButti K.M."/>
            <person name="Lechner B.E."/>
            <person name="Liimatainen K."/>
            <person name="Lipzen A."/>
            <person name="Lukacs Z."/>
            <person name="Mihaltcheva S."/>
            <person name="Morgado L.N."/>
            <person name="Niskanen T."/>
            <person name="Noordeloos M.E."/>
            <person name="Ohm R.A."/>
            <person name="Ortiz-Santana B."/>
            <person name="Ovrebo C."/>
            <person name="Racz N."/>
            <person name="Riley R."/>
            <person name="Savchenko A."/>
            <person name="Shiryaev A."/>
            <person name="Soop K."/>
            <person name="Spirin V."/>
            <person name="Szebenyi C."/>
            <person name="Tomsovsky M."/>
            <person name="Tulloss R.E."/>
            <person name="Uehling J."/>
            <person name="Grigoriev I.V."/>
            <person name="Vagvolgyi C."/>
            <person name="Papp T."/>
            <person name="Martin F.M."/>
            <person name="Miettinen O."/>
            <person name="Hibbett D.S."/>
            <person name="Nagy L.G."/>
        </authorList>
    </citation>
    <scope>NUCLEOTIDE SEQUENCE [LARGE SCALE GENOMIC DNA]</scope>
    <source>
        <strain evidence="4 5">CBS 962.96</strain>
    </source>
</reference>
<comment type="similarity">
    <text evidence="1">Belongs to the 5'-nucleotidase family.</text>
</comment>
<accession>A0A4S8KZN5</accession>
<name>A0A4S8KZN5_DENBC</name>
<dbReference type="Gene3D" id="3.90.780.10">
    <property type="entry name" value="5'-Nucleotidase, C-terminal domain"/>
    <property type="match status" value="1"/>
</dbReference>
<dbReference type="InterPro" id="IPR036907">
    <property type="entry name" value="5'-Nucleotdase_C_sf"/>
</dbReference>
<dbReference type="InterPro" id="IPR006179">
    <property type="entry name" value="5_nucleotidase/apyrase"/>
</dbReference>
<dbReference type="GO" id="GO:0009166">
    <property type="term" value="P:nucleotide catabolic process"/>
    <property type="evidence" value="ECO:0007669"/>
    <property type="project" value="InterPro"/>
</dbReference>
<evidence type="ECO:0000256" key="1">
    <source>
        <dbReference type="ARBA" id="ARBA00006654"/>
    </source>
</evidence>
<feature type="non-terminal residue" evidence="4">
    <location>
        <position position="1"/>
    </location>
</feature>
<dbReference type="PANTHER" id="PTHR11575:SF48">
    <property type="entry name" value="5'-NUCLEOTIDASE"/>
    <property type="match status" value="1"/>
</dbReference>
<dbReference type="AlphaFoldDB" id="A0A4S8KZN5"/>
<proteinExistence type="inferred from homology"/>
<evidence type="ECO:0000256" key="2">
    <source>
        <dbReference type="SAM" id="MobiDB-lite"/>
    </source>
</evidence>
<dbReference type="Pfam" id="PF02872">
    <property type="entry name" value="5_nucleotid_C"/>
    <property type="match status" value="1"/>
</dbReference>
<dbReference type="EMBL" id="ML179813">
    <property type="protein sequence ID" value="THU81391.1"/>
    <property type="molecule type" value="Genomic_DNA"/>
</dbReference>
<evidence type="ECO:0000313" key="5">
    <source>
        <dbReference type="Proteomes" id="UP000297245"/>
    </source>
</evidence>
<organism evidence="4 5">
    <name type="scientific">Dendrothele bispora (strain CBS 962.96)</name>
    <dbReference type="NCBI Taxonomy" id="1314807"/>
    <lineage>
        <taxon>Eukaryota</taxon>
        <taxon>Fungi</taxon>
        <taxon>Dikarya</taxon>
        <taxon>Basidiomycota</taxon>
        <taxon>Agaricomycotina</taxon>
        <taxon>Agaricomycetes</taxon>
        <taxon>Agaricomycetidae</taxon>
        <taxon>Agaricales</taxon>
        <taxon>Agaricales incertae sedis</taxon>
        <taxon>Dendrothele</taxon>
    </lineage>
</organism>
<dbReference type="PANTHER" id="PTHR11575">
    <property type="entry name" value="5'-NUCLEOTIDASE-RELATED"/>
    <property type="match status" value="1"/>
</dbReference>
<dbReference type="OrthoDB" id="10252235at2759"/>
<sequence length="379" mass="42393">RRYETKPGSPSSPELSEILKELRSGLSESLKVPLCESNVLLDSLIANWISDILLHAYDESVNLKAREGADGVLFGTGALRGDSQYGPGIITLGNIMEILPFLNVTVCIEIDGATLWDALENGFSKYPSDEGRFPAISGFRVSWDSRREPGQRVLGIWMTKEVDDGDNGTQLVDGEPVQRTKDGKKYAIVTLDFDAQGNDGYTMLKGSNYLVDNENGQILSTLVRKYLLGSHFVNQVTRTSADNSSAIENLNEDTKKAIKHEHHHRCRHKNHRDVAADVSQEAISEPDSKVHKHGQQRRSGEHYKIHLHVACTERMDCVDPVDGKKFRRRHHPHGLEGVGVQEFERKQSVDKEIVNQPSEEDLLVISPVIDGRIQDEARK</sequence>
<dbReference type="GO" id="GO:0016787">
    <property type="term" value="F:hydrolase activity"/>
    <property type="evidence" value="ECO:0007669"/>
    <property type="project" value="InterPro"/>
</dbReference>
<dbReference type="Proteomes" id="UP000297245">
    <property type="component" value="Unassembled WGS sequence"/>
</dbReference>
<gene>
    <name evidence="4" type="ORF">K435DRAFT_873396</name>
</gene>
<protein>
    <submittedName>
        <fullName evidence="4">5'-nucleotidase</fullName>
    </submittedName>
</protein>
<dbReference type="SUPFAM" id="SSF55816">
    <property type="entry name" value="5'-nucleotidase (syn. UDP-sugar hydrolase), C-terminal domain"/>
    <property type="match status" value="1"/>
</dbReference>
<dbReference type="InterPro" id="IPR008334">
    <property type="entry name" value="5'-Nucleotdase_C"/>
</dbReference>
<keyword evidence="5" id="KW-1185">Reference proteome</keyword>
<evidence type="ECO:0000313" key="4">
    <source>
        <dbReference type="EMBL" id="THU81391.1"/>
    </source>
</evidence>
<evidence type="ECO:0000259" key="3">
    <source>
        <dbReference type="Pfam" id="PF02872"/>
    </source>
</evidence>
<feature type="region of interest" description="Disordered" evidence="2">
    <location>
        <begin position="267"/>
        <end position="299"/>
    </location>
</feature>
<feature type="domain" description="5'-Nucleotidase C-terminal" evidence="3">
    <location>
        <begin position="39"/>
        <end position="205"/>
    </location>
</feature>